<dbReference type="AlphaFoldDB" id="A0A9E6ZXM6"/>
<dbReference type="RefSeq" id="WP_244379440.1">
    <property type="nucleotide sequence ID" value="NZ_CP083239.1"/>
</dbReference>
<feature type="compositionally biased region" description="Basic and acidic residues" evidence="1">
    <location>
        <begin position="1"/>
        <end position="25"/>
    </location>
</feature>
<dbReference type="InterPro" id="IPR043736">
    <property type="entry name" value="DUF5681"/>
</dbReference>
<organism evidence="3 4">
    <name type="scientific">Ancylobacter polymorphus</name>
    <dbReference type="NCBI Taxonomy" id="223390"/>
    <lineage>
        <taxon>Bacteria</taxon>
        <taxon>Pseudomonadati</taxon>
        <taxon>Pseudomonadota</taxon>
        <taxon>Alphaproteobacteria</taxon>
        <taxon>Hyphomicrobiales</taxon>
        <taxon>Xanthobacteraceae</taxon>
        <taxon>Ancylobacter</taxon>
    </lineage>
</organism>
<reference evidence="3" key="1">
    <citation type="submission" date="2021-09" db="EMBL/GenBank/DDBJ databases">
        <title>Network and meta-omics reveal the key degrader and cooperation patterns in an efficient 1,4-dioxane-degrading microbial community.</title>
        <authorList>
            <person name="Dai C."/>
        </authorList>
    </citation>
    <scope>NUCLEOTIDE SEQUENCE</scope>
    <source>
        <strain evidence="3">ZM13</strain>
    </source>
</reference>
<evidence type="ECO:0000259" key="2">
    <source>
        <dbReference type="Pfam" id="PF18932"/>
    </source>
</evidence>
<evidence type="ECO:0000313" key="3">
    <source>
        <dbReference type="EMBL" id="UOK71882.1"/>
    </source>
</evidence>
<protein>
    <submittedName>
        <fullName evidence="3">DUF5681 domain-containing protein</fullName>
    </submittedName>
</protein>
<dbReference type="EMBL" id="CP083239">
    <property type="protein sequence ID" value="UOK71882.1"/>
    <property type="molecule type" value="Genomic_DNA"/>
</dbReference>
<proteinExistence type="predicted"/>
<sequence>MADNSDKSDEPDKSKKSDKYEEAKKAIIFGTGYKKPPEHTRFQKGKSGNPKGRPRKKSASSDRTLAEQPTLAAAHRAADKTISVREGDEIRDVSAREAVIQAMTVAALKGNSRAGALVIGQFREADRAHAMAIEISNNFWSTYKAEKSAELAKAKEEGKPAPSILPHPDDIVIDRLTGPKFFGPFDEEGQRKIDHTIACREVLIMQHVLDERSSKRLDGGPLTEPGAAMLLAIALDHTLPPRLRFSDGDFIREQYQYGRLSKRDLLKLLFKKWQGVGYPRPRGYVSPNRGEIVSHLKLACALCNGVLSGNIDPDTQSKTEIEAEIIDLMEECGIVPTGIEPPESQSAAGRS</sequence>
<dbReference type="KEGG" id="apol:K9D25_03950"/>
<feature type="region of interest" description="Disordered" evidence="1">
    <location>
        <begin position="1"/>
        <end position="78"/>
    </location>
</feature>
<gene>
    <name evidence="3" type="ORF">K9D25_03950</name>
</gene>
<accession>A0A9E6ZXM6</accession>
<evidence type="ECO:0000313" key="4">
    <source>
        <dbReference type="Proteomes" id="UP000831684"/>
    </source>
</evidence>
<evidence type="ECO:0000256" key="1">
    <source>
        <dbReference type="SAM" id="MobiDB-lite"/>
    </source>
</evidence>
<feature type="domain" description="DUF5681" evidence="2">
    <location>
        <begin position="39"/>
        <end position="124"/>
    </location>
</feature>
<dbReference type="Proteomes" id="UP000831684">
    <property type="component" value="Chromosome"/>
</dbReference>
<dbReference type="Pfam" id="PF18932">
    <property type="entry name" value="DUF5681"/>
    <property type="match status" value="1"/>
</dbReference>
<name>A0A9E6ZXM6_9HYPH</name>